<dbReference type="EMBL" id="CP003470">
    <property type="protein sequence ID" value="AGG89127.1"/>
    <property type="molecule type" value="Genomic_DNA"/>
</dbReference>
<accession>M4NGB4</accession>
<protein>
    <submittedName>
        <fullName evidence="2">Uncharacterized protein</fullName>
    </submittedName>
</protein>
<gene>
    <name evidence="2" type="ORF">R2APBS1_2004</name>
</gene>
<dbReference type="HOGENOM" id="CLU_893934_0_0_6"/>
<reference evidence="2 3" key="1">
    <citation type="submission" date="2012-04" db="EMBL/GenBank/DDBJ databases">
        <title>Complete genome of Rhodanobacter sp. 2APBS1.</title>
        <authorList>
            <consortium name="US DOE Joint Genome Institute"/>
            <person name="Huntemann M."/>
            <person name="Wei C.-L."/>
            <person name="Han J."/>
            <person name="Detter J.C."/>
            <person name="Han C."/>
            <person name="Tapia R."/>
            <person name="Munk A.C.C."/>
            <person name="Chen A."/>
            <person name="Krypides N."/>
            <person name="Mavromatis K."/>
            <person name="Markowitz V."/>
            <person name="Szeto E."/>
            <person name="Ivanova N."/>
            <person name="Mikhailova N."/>
            <person name="Ovchinnikova G."/>
            <person name="Pagani I."/>
            <person name="Pati A."/>
            <person name="Goodwin L."/>
            <person name="Peters L."/>
            <person name="Pitluck S."/>
            <person name="Woyke T."/>
            <person name="Prakash O."/>
            <person name="Elkins J."/>
            <person name="Brown S."/>
            <person name="Palumbo A."/>
            <person name="Hemme C."/>
            <person name="Zhou J."/>
            <person name="Watson D."/>
            <person name="Jardine P."/>
            <person name="Kostka J."/>
            <person name="Green S."/>
        </authorList>
    </citation>
    <scope>NUCLEOTIDE SEQUENCE [LARGE SCALE GENOMIC DNA]</scope>
    <source>
        <strain evidence="2 3">2APBS1</strain>
    </source>
</reference>
<dbReference type="STRING" id="666685.R2APBS1_2004"/>
<dbReference type="AlphaFoldDB" id="M4NGB4"/>
<dbReference type="GeneID" id="72428737"/>
<dbReference type="OrthoDB" id="7068519at2"/>
<feature type="region of interest" description="Disordered" evidence="1">
    <location>
        <begin position="217"/>
        <end position="242"/>
    </location>
</feature>
<sequence length="311" mass="32687">MKASPSVVNIFTKEGEIKPYKLHAARLPEFLERFPIAQGWRHVREVAEACSLAPQLAAMHLAAVTAGKKPADLGLPALPQGLVFTSRLFDPNGNEVSSGSATSPALDLFCPAATVRKDYEAAETAAFQRLLASVGIGGEVFNEDEARTTQAMGSRLELVTAADGTGQQATSPAERREQTAQRLSAVADSIVGAVTDGLPDVGSPLAALASLEGHSAVRDAGAEEAPSEGPTSAPVPVESGQKRVVEASAHRPRVQAANHVEGHRPSDAQLLAAMNRQIAALSRQLGVKSSPAKTLELARERMTELQGQLTR</sequence>
<proteinExistence type="predicted"/>
<evidence type="ECO:0000313" key="3">
    <source>
        <dbReference type="Proteomes" id="UP000011859"/>
    </source>
</evidence>
<dbReference type="RefSeq" id="WP_015447852.1">
    <property type="nucleotide sequence ID" value="NC_020541.1"/>
</dbReference>
<evidence type="ECO:0000256" key="1">
    <source>
        <dbReference type="SAM" id="MobiDB-lite"/>
    </source>
</evidence>
<name>M4NGB4_9GAMM</name>
<dbReference type="KEGG" id="rhd:R2APBS1_2004"/>
<evidence type="ECO:0000313" key="2">
    <source>
        <dbReference type="EMBL" id="AGG89127.1"/>
    </source>
</evidence>
<keyword evidence="3" id="KW-1185">Reference proteome</keyword>
<organism evidence="2 3">
    <name type="scientific">Rhodanobacter denitrificans</name>
    <dbReference type="NCBI Taxonomy" id="666685"/>
    <lineage>
        <taxon>Bacteria</taxon>
        <taxon>Pseudomonadati</taxon>
        <taxon>Pseudomonadota</taxon>
        <taxon>Gammaproteobacteria</taxon>
        <taxon>Lysobacterales</taxon>
        <taxon>Rhodanobacteraceae</taxon>
        <taxon>Rhodanobacter</taxon>
    </lineage>
</organism>
<dbReference type="Proteomes" id="UP000011859">
    <property type="component" value="Chromosome"/>
</dbReference>